<feature type="domain" description="Flagellar assembly protein FliH/Type III secretion system HrpE" evidence="2">
    <location>
        <begin position="73"/>
        <end position="175"/>
    </location>
</feature>
<evidence type="ECO:0000256" key="1">
    <source>
        <dbReference type="SAM" id="Coils"/>
    </source>
</evidence>
<evidence type="ECO:0000313" key="4">
    <source>
        <dbReference type="Proteomes" id="UP001501169"/>
    </source>
</evidence>
<dbReference type="Pfam" id="PF02108">
    <property type="entry name" value="FliH"/>
    <property type="match status" value="1"/>
</dbReference>
<protein>
    <recommendedName>
        <fullName evidence="2">Flagellar assembly protein FliH/Type III secretion system HrpE domain-containing protein</fullName>
    </recommendedName>
</protein>
<dbReference type="Proteomes" id="UP001501169">
    <property type="component" value="Unassembled WGS sequence"/>
</dbReference>
<accession>A0ABN1E8V4</accession>
<keyword evidence="4" id="KW-1185">Reference proteome</keyword>
<proteinExistence type="predicted"/>
<gene>
    <name evidence="3" type="ORF">GCM10009098_32010</name>
</gene>
<organism evidence="3 4">
    <name type="scientific">Rheinheimera aquimaris</name>
    <dbReference type="NCBI Taxonomy" id="412437"/>
    <lineage>
        <taxon>Bacteria</taxon>
        <taxon>Pseudomonadati</taxon>
        <taxon>Pseudomonadota</taxon>
        <taxon>Gammaproteobacteria</taxon>
        <taxon>Chromatiales</taxon>
        <taxon>Chromatiaceae</taxon>
        <taxon>Rheinheimera</taxon>
    </lineage>
</organism>
<dbReference type="RefSeq" id="WP_226767903.1">
    <property type="nucleotide sequence ID" value="NZ_BAAAEO010000005.1"/>
</dbReference>
<evidence type="ECO:0000259" key="2">
    <source>
        <dbReference type="Pfam" id="PF02108"/>
    </source>
</evidence>
<reference evidence="3 4" key="1">
    <citation type="journal article" date="2019" name="Int. J. Syst. Evol. Microbiol.">
        <title>The Global Catalogue of Microorganisms (GCM) 10K type strain sequencing project: providing services to taxonomists for standard genome sequencing and annotation.</title>
        <authorList>
            <consortium name="The Broad Institute Genomics Platform"/>
            <consortium name="The Broad Institute Genome Sequencing Center for Infectious Disease"/>
            <person name="Wu L."/>
            <person name="Ma J."/>
        </authorList>
    </citation>
    <scope>NUCLEOTIDE SEQUENCE [LARGE SCALE GENOMIC DNA]</scope>
    <source>
        <strain evidence="3 4">JCM 14331</strain>
    </source>
</reference>
<keyword evidence="1" id="KW-0175">Coiled coil</keyword>
<comment type="caution">
    <text evidence="3">The sequence shown here is derived from an EMBL/GenBank/DDBJ whole genome shotgun (WGS) entry which is preliminary data.</text>
</comment>
<evidence type="ECO:0000313" key="3">
    <source>
        <dbReference type="EMBL" id="GAA0561516.1"/>
    </source>
</evidence>
<dbReference type="EMBL" id="BAAAEO010000005">
    <property type="protein sequence ID" value="GAA0561516.1"/>
    <property type="molecule type" value="Genomic_DNA"/>
</dbReference>
<dbReference type="InterPro" id="IPR018035">
    <property type="entry name" value="Flagellar_FliH/T3SS_HrpE"/>
</dbReference>
<sequence>MADLYRFPGVQRDVSSPAIELQLQQAFERGLTEGKRLGAEDAERQLKQQAEQAARAEADNQLQNAVMELRQQFAQQLQQLEQQLQQHHQQQEQQLAQAVFELVSKLSELTLEAELSLQPAHLQQAINTLLPVLQVNEHISAIRLSPQDLVWWQQLQQTALGTVTLQADAKLAAGSAVFVGATQLHLADFRQRLQNLLPQVQQQLLGSHNDAT</sequence>
<feature type="coiled-coil region" evidence="1">
    <location>
        <begin position="39"/>
        <end position="97"/>
    </location>
</feature>
<name>A0ABN1E8V4_9GAMM</name>